<name>A0AA40ADV7_9PEZI</name>
<dbReference type="RefSeq" id="XP_060295294.1">
    <property type="nucleotide sequence ID" value="XM_060445778.1"/>
</dbReference>
<feature type="compositionally biased region" description="Low complexity" evidence="1">
    <location>
        <begin position="128"/>
        <end position="154"/>
    </location>
</feature>
<keyword evidence="4" id="KW-1185">Reference proteome</keyword>
<feature type="region of interest" description="Disordered" evidence="1">
    <location>
        <begin position="312"/>
        <end position="333"/>
    </location>
</feature>
<evidence type="ECO:0000313" key="3">
    <source>
        <dbReference type="EMBL" id="KAK0713972.1"/>
    </source>
</evidence>
<sequence>MAANPLGITCPSGGAFYTCQNNATEFLGCCTSDPCRDGSGRCPVANLRPASFPAELYYDIPPQECGSSGAGSGSGSDPAALWYTCALTAPPFLGCCTANPCSSGSCPSGNLAAAKLNSDAGARSPFLSKSATNTASSSTSSSKPTTTPTSPTPSHVIPANKATRDAAGGNDAAAEEAKGLPDGAIAGIAIAGALAVIALAAFVMYKWHQKRHRGKPSSKRSHRLSFGPVSDRGSGDEPTQVQAPHSRPPSHVPMFSPSSHGPLPTSPPPPPPNQFANSPYHYSPDGLASPPLSYKSGTTREEVSAVKYRPYNTHSHSHDTSQVPSSGVAPQPLAELENSPNLAELSGGETVPMRASTLAELPGTTVPVRMQSSRHESGVLPAWNHTGEELHIWQPPQSRRAPRTPSQLR</sequence>
<feature type="compositionally biased region" description="Basic residues" evidence="1">
    <location>
        <begin position="211"/>
        <end position="223"/>
    </location>
</feature>
<organism evidence="3 4">
    <name type="scientific">Lasiosphaeria miniovina</name>
    <dbReference type="NCBI Taxonomy" id="1954250"/>
    <lineage>
        <taxon>Eukaryota</taxon>
        <taxon>Fungi</taxon>
        <taxon>Dikarya</taxon>
        <taxon>Ascomycota</taxon>
        <taxon>Pezizomycotina</taxon>
        <taxon>Sordariomycetes</taxon>
        <taxon>Sordariomycetidae</taxon>
        <taxon>Sordariales</taxon>
        <taxon>Lasiosphaeriaceae</taxon>
        <taxon>Lasiosphaeria</taxon>
    </lineage>
</organism>
<evidence type="ECO:0000313" key="4">
    <source>
        <dbReference type="Proteomes" id="UP001172101"/>
    </source>
</evidence>
<feature type="transmembrane region" description="Helical" evidence="2">
    <location>
        <begin position="184"/>
        <end position="205"/>
    </location>
</feature>
<feature type="region of interest" description="Disordered" evidence="1">
    <location>
        <begin position="362"/>
        <end position="409"/>
    </location>
</feature>
<proteinExistence type="predicted"/>
<dbReference type="Proteomes" id="UP001172101">
    <property type="component" value="Unassembled WGS sequence"/>
</dbReference>
<evidence type="ECO:0000256" key="1">
    <source>
        <dbReference type="SAM" id="MobiDB-lite"/>
    </source>
</evidence>
<reference evidence="3" key="1">
    <citation type="submission" date="2023-06" db="EMBL/GenBank/DDBJ databases">
        <title>Genome-scale phylogeny and comparative genomics of the fungal order Sordariales.</title>
        <authorList>
            <consortium name="Lawrence Berkeley National Laboratory"/>
            <person name="Hensen N."/>
            <person name="Bonometti L."/>
            <person name="Westerberg I."/>
            <person name="Brannstrom I.O."/>
            <person name="Guillou S."/>
            <person name="Cros-Aarteil S."/>
            <person name="Calhoun S."/>
            <person name="Haridas S."/>
            <person name="Kuo A."/>
            <person name="Mondo S."/>
            <person name="Pangilinan J."/>
            <person name="Riley R."/>
            <person name="LaButti K."/>
            <person name="Andreopoulos B."/>
            <person name="Lipzen A."/>
            <person name="Chen C."/>
            <person name="Yanf M."/>
            <person name="Daum C."/>
            <person name="Ng V."/>
            <person name="Clum A."/>
            <person name="Steindorff A."/>
            <person name="Ohm R."/>
            <person name="Martin F."/>
            <person name="Silar P."/>
            <person name="Natvig D."/>
            <person name="Lalanne C."/>
            <person name="Gautier V."/>
            <person name="Ament-velasquez S.L."/>
            <person name="Kruys A."/>
            <person name="Hutchinson M.I."/>
            <person name="Powell A.J."/>
            <person name="Barry K."/>
            <person name="Miller A.N."/>
            <person name="Grigoriev I.V."/>
            <person name="Debuchy R."/>
            <person name="Gladieux P."/>
            <person name="Thoren M.H."/>
            <person name="Johannesson H."/>
        </authorList>
    </citation>
    <scope>NUCLEOTIDE SEQUENCE</scope>
    <source>
        <strain evidence="3">SMH2392-1A</strain>
    </source>
</reference>
<comment type="caution">
    <text evidence="3">The sequence shown here is derived from an EMBL/GenBank/DDBJ whole genome shotgun (WGS) entry which is preliminary data.</text>
</comment>
<feature type="compositionally biased region" description="Pro residues" evidence="1">
    <location>
        <begin position="264"/>
        <end position="273"/>
    </location>
</feature>
<protein>
    <submittedName>
        <fullName evidence="3">Uncharacterized protein</fullName>
    </submittedName>
</protein>
<dbReference type="EMBL" id="JAUIRO010000005">
    <property type="protein sequence ID" value="KAK0713972.1"/>
    <property type="molecule type" value="Genomic_DNA"/>
</dbReference>
<keyword evidence="2" id="KW-1133">Transmembrane helix</keyword>
<keyword evidence="2" id="KW-0472">Membrane</keyword>
<gene>
    <name evidence="3" type="ORF">B0T26DRAFT_754022</name>
</gene>
<evidence type="ECO:0000256" key="2">
    <source>
        <dbReference type="SAM" id="Phobius"/>
    </source>
</evidence>
<keyword evidence="2" id="KW-0812">Transmembrane</keyword>
<dbReference type="AlphaFoldDB" id="A0AA40ADV7"/>
<feature type="region of interest" description="Disordered" evidence="1">
    <location>
        <begin position="211"/>
        <end position="299"/>
    </location>
</feature>
<feature type="region of interest" description="Disordered" evidence="1">
    <location>
        <begin position="125"/>
        <end position="174"/>
    </location>
</feature>
<accession>A0AA40ADV7</accession>
<dbReference type="GeneID" id="85329048"/>